<dbReference type="EMBL" id="CAJNIZ010028302">
    <property type="protein sequence ID" value="CAE7506687.1"/>
    <property type="molecule type" value="Genomic_DNA"/>
</dbReference>
<name>A0A812T550_SYMPI</name>
<dbReference type="AlphaFoldDB" id="A0A812T550"/>
<evidence type="ECO:0000313" key="2">
    <source>
        <dbReference type="Proteomes" id="UP000649617"/>
    </source>
</evidence>
<dbReference type="Proteomes" id="UP000649617">
    <property type="component" value="Unassembled WGS sequence"/>
</dbReference>
<keyword evidence="2" id="KW-1185">Reference proteome</keyword>
<sequence>MPEIKLRAATTGAEIAVLSAEPLELVARLRRAVVAAGYGGPPELFCGLRLLHGENVLRDCETLEASGLAGGGAVDVVRLPALELWREGKVTWNTIDVPLGGPLCIGVSVRPVGRDRILAFPARPAWRRYSEELGDSASRDFLGKYEIMHHEHTDLWLIGANEPFALEGSVAAGSGYVSARQIPLPLPDPSQGIHAFDFQDGLATVLLAPGCSGDPMKELQKGVIQKFRLCGIEEDDLRSVKFELAGEPTPFRFKFPDASADHDPRQPTAYEPVIRRFDWQEGDQSDGREGKKPDMIQWCHDAERITLQSNSLRCYTLGRDRCGQVVATRGRNNQDPEDDMFYEICELKEDGGELKKLATGKVQGHMNSHCQALGDRLMLFAGPHAGEDAFYEKMRLMEWPTGEVIREIPLAIAPRYIEVEWERGILCGSTQTFFTCWTEECQSTTFAFATPEI</sequence>
<gene>
    <name evidence="1" type="ORF">SPIL2461_LOCUS13139</name>
</gene>
<comment type="caution">
    <text evidence="1">The sequence shown here is derived from an EMBL/GenBank/DDBJ whole genome shotgun (WGS) entry which is preliminary data.</text>
</comment>
<reference evidence="1" key="1">
    <citation type="submission" date="2021-02" db="EMBL/GenBank/DDBJ databases">
        <authorList>
            <person name="Dougan E. K."/>
            <person name="Rhodes N."/>
            <person name="Thang M."/>
            <person name="Chan C."/>
        </authorList>
    </citation>
    <scope>NUCLEOTIDE SEQUENCE</scope>
</reference>
<dbReference type="OrthoDB" id="406489at2759"/>
<accession>A0A812T550</accession>
<proteinExistence type="predicted"/>
<protein>
    <submittedName>
        <fullName evidence="1">Uncharacterized protein</fullName>
    </submittedName>
</protein>
<evidence type="ECO:0000313" key="1">
    <source>
        <dbReference type="EMBL" id="CAE7506687.1"/>
    </source>
</evidence>
<organism evidence="1 2">
    <name type="scientific">Symbiodinium pilosum</name>
    <name type="common">Dinoflagellate</name>
    <dbReference type="NCBI Taxonomy" id="2952"/>
    <lineage>
        <taxon>Eukaryota</taxon>
        <taxon>Sar</taxon>
        <taxon>Alveolata</taxon>
        <taxon>Dinophyceae</taxon>
        <taxon>Suessiales</taxon>
        <taxon>Symbiodiniaceae</taxon>
        <taxon>Symbiodinium</taxon>
    </lineage>
</organism>